<organism evidence="1 2">
    <name type="scientific">Portunus trituberculatus</name>
    <name type="common">Swimming crab</name>
    <name type="synonym">Neptunus trituberculatus</name>
    <dbReference type="NCBI Taxonomy" id="210409"/>
    <lineage>
        <taxon>Eukaryota</taxon>
        <taxon>Metazoa</taxon>
        <taxon>Ecdysozoa</taxon>
        <taxon>Arthropoda</taxon>
        <taxon>Crustacea</taxon>
        <taxon>Multicrustacea</taxon>
        <taxon>Malacostraca</taxon>
        <taxon>Eumalacostraca</taxon>
        <taxon>Eucarida</taxon>
        <taxon>Decapoda</taxon>
        <taxon>Pleocyemata</taxon>
        <taxon>Brachyura</taxon>
        <taxon>Eubrachyura</taxon>
        <taxon>Portunoidea</taxon>
        <taxon>Portunidae</taxon>
        <taxon>Portuninae</taxon>
        <taxon>Portunus</taxon>
    </lineage>
</organism>
<dbReference type="Proteomes" id="UP000324222">
    <property type="component" value="Unassembled WGS sequence"/>
</dbReference>
<gene>
    <name evidence="1" type="ORF">E2C01_058335</name>
</gene>
<protein>
    <recommendedName>
        <fullName evidence="3">Endonuclease/exonuclease/phosphatase domain-containing protein</fullName>
    </recommendedName>
</protein>
<name>A0A5B7H5T8_PORTR</name>
<dbReference type="EMBL" id="VSRR010021801">
    <property type="protein sequence ID" value="MPC64224.1"/>
    <property type="molecule type" value="Genomic_DNA"/>
</dbReference>
<accession>A0A5B7H5T8</accession>
<evidence type="ECO:0000313" key="1">
    <source>
        <dbReference type="EMBL" id="MPC64224.1"/>
    </source>
</evidence>
<evidence type="ECO:0008006" key="3">
    <source>
        <dbReference type="Google" id="ProtNLM"/>
    </source>
</evidence>
<comment type="caution">
    <text evidence="1">The sequence shown here is derived from an EMBL/GenBank/DDBJ whole genome shotgun (WGS) entry which is preliminary data.</text>
</comment>
<sequence length="95" mass="10611">MDVWPVLCERQLPLGEAIRTLFTSSATTCSQECRAVEAYCRTSSRPLFWNCRGLRASWGELRALLSEFSPACVALQETRLGLLSLNRATMVAQQS</sequence>
<evidence type="ECO:0000313" key="2">
    <source>
        <dbReference type="Proteomes" id="UP000324222"/>
    </source>
</evidence>
<proteinExistence type="predicted"/>
<reference evidence="1 2" key="1">
    <citation type="submission" date="2019-05" db="EMBL/GenBank/DDBJ databases">
        <title>Another draft genome of Portunus trituberculatus and its Hox gene families provides insights of decapod evolution.</title>
        <authorList>
            <person name="Jeong J.-H."/>
            <person name="Song I."/>
            <person name="Kim S."/>
            <person name="Choi T."/>
            <person name="Kim D."/>
            <person name="Ryu S."/>
            <person name="Kim W."/>
        </authorList>
    </citation>
    <scope>NUCLEOTIDE SEQUENCE [LARGE SCALE GENOMIC DNA]</scope>
    <source>
        <tissue evidence="1">Muscle</tissue>
    </source>
</reference>
<dbReference type="AlphaFoldDB" id="A0A5B7H5T8"/>
<keyword evidence="2" id="KW-1185">Reference proteome</keyword>